<evidence type="ECO:0000256" key="1">
    <source>
        <dbReference type="SAM" id="MobiDB-lite"/>
    </source>
</evidence>
<evidence type="ECO:0000313" key="3">
    <source>
        <dbReference type="Proteomes" id="UP000654918"/>
    </source>
</evidence>
<organism evidence="2 3">
    <name type="scientific">Colletotrichum plurivorum</name>
    <dbReference type="NCBI Taxonomy" id="2175906"/>
    <lineage>
        <taxon>Eukaryota</taxon>
        <taxon>Fungi</taxon>
        <taxon>Dikarya</taxon>
        <taxon>Ascomycota</taxon>
        <taxon>Pezizomycotina</taxon>
        <taxon>Sordariomycetes</taxon>
        <taxon>Hypocreomycetidae</taxon>
        <taxon>Glomerellales</taxon>
        <taxon>Glomerellaceae</taxon>
        <taxon>Colletotrichum</taxon>
        <taxon>Colletotrichum orchidearum species complex</taxon>
    </lineage>
</organism>
<dbReference type="Proteomes" id="UP000654918">
    <property type="component" value="Unassembled WGS sequence"/>
</dbReference>
<feature type="region of interest" description="Disordered" evidence="1">
    <location>
        <begin position="16"/>
        <end position="64"/>
    </location>
</feature>
<dbReference type="EMBL" id="WIGO01000522">
    <property type="protein sequence ID" value="KAF6809802.1"/>
    <property type="molecule type" value="Genomic_DNA"/>
</dbReference>
<reference evidence="2" key="1">
    <citation type="journal article" date="2020" name="Phytopathology">
        <title>Genome Sequence Resources of Colletotrichum truncatum, C. plurivorum, C. musicola, and C. sojae: Four Species Pathogenic to Soybean (Glycine max).</title>
        <authorList>
            <person name="Rogerio F."/>
            <person name="Boufleur T.R."/>
            <person name="Ciampi-Guillardi M."/>
            <person name="Sukno S.A."/>
            <person name="Thon M.R."/>
            <person name="Massola Junior N.S."/>
            <person name="Baroncelli R."/>
        </authorList>
    </citation>
    <scope>NUCLEOTIDE SEQUENCE</scope>
    <source>
        <strain evidence="2">LFN00145</strain>
    </source>
</reference>
<sequence length="86" mass="9233">MEWSVVESCCGGQGQVREISRGRAADSENRNDGDKGVGDNAKGIAAAAVRRPQTRLTERSRSKSELAGWYGIRKGEDSIQPGEIVA</sequence>
<name>A0A8H6JB33_9PEZI</name>
<dbReference type="AlphaFoldDB" id="A0A8H6JB33"/>
<proteinExistence type="predicted"/>
<gene>
    <name evidence="2" type="ORF">CPLU01_15441</name>
</gene>
<comment type="caution">
    <text evidence="2">The sequence shown here is derived from an EMBL/GenBank/DDBJ whole genome shotgun (WGS) entry which is preliminary data.</text>
</comment>
<feature type="compositionally biased region" description="Basic and acidic residues" evidence="1">
    <location>
        <begin position="18"/>
        <end position="37"/>
    </location>
</feature>
<protein>
    <submittedName>
        <fullName evidence="2">Uncharacterized protein</fullName>
    </submittedName>
</protein>
<accession>A0A8H6JB33</accession>
<evidence type="ECO:0000313" key="2">
    <source>
        <dbReference type="EMBL" id="KAF6809802.1"/>
    </source>
</evidence>
<keyword evidence="3" id="KW-1185">Reference proteome</keyword>